<evidence type="ECO:0000256" key="2">
    <source>
        <dbReference type="ARBA" id="ARBA00022989"/>
    </source>
</evidence>
<dbReference type="RefSeq" id="WP_097277680.1">
    <property type="nucleotide sequence ID" value="NZ_OCNJ01000001.1"/>
</dbReference>
<feature type="transmembrane region" description="Helical" evidence="5">
    <location>
        <begin position="289"/>
        <end position="310"/>
    </location>
</feature>
<organism evidence="7 8">
    <name type="scientific">Caenispirillum bisanense</name>
    <dbReference type="NCBI Taxonomy" id="414052"/>
    <lineage>
        <taxon>Bacteria</taxon>
        <taxon>Pseudomonadati</taxon>
        <taxon>Pseudomonadota</taxon>
        <taxon>Alphaproteobacteria</taxon>
        <taxon>Rhodospirillales</taxon>
        <taxon>Novispirillaceae</taxon>
        <taxon>Caenispirillum</taxon>
    </lineage>
</organism>
<dbReference type="EMBL" id="OCNJ01000001">
    <property type="protein sequence ID" value="SOD91142.1"/>
    <property type="molecule type" value="Genomic_DNA"/>
</dbReference>
<dbReference type="Gene3D" id="1.20.1250.20">
    <property type="entry name" value="MFS general substrate transporter like domains"/>
    <property type="match status" value="2"/>
</dbReference>
<evidence type="ECO:0000256" key="5">
    <source>
        <dbReference type="SAM" id="Phobius"/>
    </source>
</evidence>
<feature type="transmembrane region" description="Helical" evidence="5">
    <location>
        <begin position="354"/>
        <end position="373"/>
    </location>
</feature>
<protein>
    <submittedName>
        <fullName evidence="7">Predicted arabinose efflux permease, MFS family</fullName>
    </submittedName>
</protein>
<feature type="transmembrane region" description="Helical" evidence="5">
    <location>
        <begin position="322"/>
        <end position="348"/>
    </location>
</feature>
<dbReference type="SUPFAM" id="SSF103473">
    <property type="entry name" value="MFS general substrate transporter"/>
    <property type="match status" value="1"/>
</dbReference>
<feature type="transmembrane region" description="Helical" evidence="5">
    <location>
        <begin position="40"/>
        <end position="61"/>
    </location>
</feature>
<dbReference type="InterPro" id="IPR011701">
    <property type="entry name" value="MFS"/>
</dbReference>
<feature type="transmembrane region" description="Helical" evidence="5">
    <location>
        <begin position="265"/>
        <end position="283"/>
    </location>
</feature>
<dbReference type="InterPro" id="IPR047200">
    <property type="entry name" value="MFS_YcaD-like"/>
</dbReference>
<sequence length="432" mass="45634">MRQIVVPIIALLFGIAFMMLGNGLMGTLTSLRLDQAGSSATIVGLVMAGYFGGLTIGALFAERVIRRVGHIRTFAAFASLYSGAALAHALLLDPWFWLALRLIEGFTMAGLFICVESWLNARATNQTRGQVLSAYMITVYFSQFLGQFLLNVPDEAGFVLFVVVSILLSVAVVPVAMTTTPGPVLPDVVSFSFRRLWQVSPMGVFGTFTGGIVFGASYGLAPVFTQGLGYSVPQTAIFVSATILGGLIIQYPIGKLSDLLDRRMVLAGLYVALVATSLLVIGASFLGFWWVMAAALLFGGISFTIYPMAVAHANDHLQPSELVAASGGLILSYSIGATIGPIVVSPIMDAGGPMALFACLVVVGSGATAFAAWRLRARPSVPMEEQAPFRVAARTSPVAAVLDPRGEEDAQMSFDFSAAPTTAGEPLREAAE</sequence>
<feature type="transmembrane region" description="Helical" evidence="5">
    <location>
        <begin position="131"/>
        <end position="150"/>
    </location>
</feature>
<dbReference type="Proteomes" id="UP000219621">
    <property type="component" value="Unassembled WGS sequence"/>
</dbReference>
<feature type="region of interest" description="Disordered" evidence="4">
    <location>
        <begin position="412"/>
        <end position="432"/>
    </location>
</feature>
<dbReference type="CDD" id="cd17477">
    <property type="entry name" value="MFS_YcaD_like"/>
    <property type="match status" value="1"/>
</dbReference>
<dbReference type="InterPro" id="IPR020846">
    <property type="entry name" value="MFS_dom"/>
</dbReference>
<evidence type="ECO:0000256" key="4">
    <source>
        <dbReference type="SAM" id="MobiDB-lite"/>
    </source>
</evidence>
<feature type="transmembrane region" description="Helical" evidence="5">
    <location>
        <begin position="7"/>
        <end position="28"/>
    </location>
</feature>
<dbReference type="PANTHER" id="PTHR23521">
    <property type="entry name" value="TRANSPORTER MFS SUPERFAMILY"/>
    <property type="match status" value="1"/>
</dbReference>
<feature type="transmembrane region" description="Helical" evidence="5">
    <location>
        <begin position="73"/>
        <end position="92"/>
    </location>
</feature>
<feature type="transmembrane region" description="Helical" evidence="5">
    <location>
        <begin position="98"/>
        <end position="119"/>
    </location>
</feature>
<dbReference type="PROSITE" id="PS50850">
    <property type="entry name" value="MFS"/>
    <property type="match status" value="1"/>
</dbReference>
<dbReference type="Pfam" id="PF07690">
    <property type="entry name" value="MFS_1"/>
    <property type="match status" value="1"/>
</dbReference>
<evidence type="ECO:0000313" key="7">
    <source>
        <dbReference type="EMBL" id="SOD91142.1"/>
    </source>
</evidence>
<keyword evidence="8" id="KW-1185">Reference proteome</keyword>
<dbReference type="InterPro" id="IPR036259">
    <property type="entry name" value="MFS_trans_sf"/>
</dbReference>
<dbReference type="GO" id="GO:0022857">
    <property type="term" value="F:transmembrane transporter activity"/>
    <property type="evidence" value="ECO:0007669"/>
    <property type="project" value="InterPro"/>
</dbReference>
<keyword evidence="1 5" id="KW-0812">Transmembrane</keyword>
<name>A0A286G6N4_9PROT</name>
<feature type="transmembrane region" description="Helical" evidence="5">
    <location>
        <begin position="232"/>
        <end position="253"/>
    </location>
</feature>
<feature type="transmembrane region" description="Helical" evidence="5">
    <location>
        <begin position="156"/>
        <end position="178"/>
    </location>
</feature>
<reference evidence="7 8" key="1">
    <citation type="submission" date="2017-09" db="EMBL/GenBank/DDBJ databases">
        <authorList>
            <person name="Ehlers B."/>
            <person name="Leendertz F.H."/>
        </authorList>
    </citation>
    <scope>NUCLEOTIDE SEQUENCE [LARGE SCALE GENOMIC DNA]</scope>
    <source>
        <strain evidence="7 8">USBA 140</strain>
    </source>
</reference>
<proteinExistence type="predicted"/>
<feature type="domain" description="Major facilitator superfamily (MFS) profile" evidence="6">
    <location>
        <begin position="2"/>
        <end position="376"/>
    </location>
</feature>
<dbReference type="PANTHER" id="PTHR23521:SF3">
    <property type="entry name" value="MFS TRANSPORTER"/>
    <property type="match status" value="1"/>
</dbReference>
<feature type="transmembrane region" description="Helical" evidence="5">
    <location>
        <begin position="199"/>
        <end position="220"/>
    </location>
</feature>
<dbReference type="OrthoDB" id="9810614at2"/>
<gene>
    <name evidence="7" type="ORF">SAMN05421508_101829</name>
</gene>
<dbReference type="GO" id="GO:0005886">
    <property type="term" value="C:plasma membrane"/>
    <property type="evidence" value="ECO:0007669"/>
    <property type="project" value="TreeGrafter"/>
</dbReference>
<evidence type="ECO:0000256" key="3">
    <source>
        <dbReference type="ARBA" id="ARBA00023136"/>
    </source>
</evidence>
<evidence type="ECO:0000313" key="8">
    <source>
        <dbReference type="Proteomes" id="UP000219621"/>
    </source>
</evidence>
<keyword evidence="3 5" id="KW-0472">Membrane</keyword>
<dbReference type="AlphaFoldDB" id="A0A286G6N4"/>
<keyword evidence="2 5" id="KW-1133">Transmembrane helix</keyword>
<evidence type="ECO:0000256" key="1">
    <source>
        <dbReference type="ARBA" id="ARBA00022692"/>
    </source>
</evidence>
<accession>A0A286G6N4</accession>
<evidence type="ECO:0000259" key="6">
    <source>
        <dbReference type="PROSITE" id="PS50850"/>
    </source>
</evidence>